<evidence type="ECO:0000313" key="3">
    <source>
        <dbReference type="Proteomes" id="UP000295064"/>
    </source>
</evidence>
<protein>
    <submittedName>
        <fullName evidence="2">Glycine betaine/proline transport system substrate-binding protein</fullName>
    </submittedName>
</protein>
<dbReference type="InterPro" id="IPR007210">
    <property type="entry name" value="ABC_Gly_betaine_transp_sub-bd"/>
</dbReference>
<dbReference type="EMBL" id="SNWX01000016">
    <property type="protein sequence ID" value="TDO85880.1"/>
    <property type="molecule type" value="Genomic_DNA"/>
</dbReference>
<accession>A0A4R6LPZ9</accession>
<dbReference type="Gene3D" id="3.40.190.100">
    <property type="entry name" value="Glycine betaine-binding periplasmic protein, domain 2"/>
    <property type="match status" value="1"/>
</dbReference>
<gene>
    <name evidence="2" type="ORF">DFR79_1167</name>
</gene>
<dbReference type="OrthoDB" id="9787902at2"/>
<evidence type="ECO:0000313" key="2">
    <source>
        <dbReference type="EMBL" id="TDO85880.1"/>
    </source>
</evidence>
<proteinExistence type="predicted"/>
<dbReference type="Gene3D" id="3.40.190.10">
    <property type="entry name" value="Periplasmic binding protein-like II"/>
    <property type="match status" value="1"/>
</dbReference>
<dbReference type="GO" id="GO:0043190">
    <property type="term" value="C:ATP-binding cassette (ABC) transporter complex"/>
    <property type="evidence" value="ECO:0007669"/>
    <property type="project" value="InterPro"/>
</dbReference>
<dbReference type="Pfam" id="PF04069">
    <property type="entry name" value="OpuAC"/>
    <property type="match status" value="1"/>
</dbReference>
<feature type="domain" description="ABC-type glycine betaine transport system substrate-binding" evidence="1">
    <location>
        <begin position="36"/>
        <end position="285"/>
    </location>
</feature>
<dbReference type="AlphaFoldDB" id="A0A4R6LPZ9"/>
<name>A0A4R6LPZ9_9FIRM</name>
<organism evidence="2 3">
    <name type="scientific">Halanaerobium saccharolyticum</name>
    <dbReference type="NCBI Taxonomy" id="43595"/>
    <lineage>
        <taxon>Bacteria</taxon>
        <taxon>Bacillati</taxon>
        <taxon>Bacillota</taxon>
        <taxon>Clostridia</taxon>
        <taxon>Halanaerobiales</taxon>
        <taxon>Halanaerobiaceae</taxon>
        <taxon>Halanaerobium</taxon>
    </lineage>
</organism>
<dbReference type="RefSeq" id="WP_133515355.1">
    <property type="nucleotide sequence ID" value="NZ_SNWX01000016.1"/>
</dbReference>
<comment type="caution">
    <text evidence="2">The sequence shown here is derived from an EMBL/GenBank/DDBJ whole genome shotgun (WGS) entry which is preliminary data.</text>
</comment>
<dbReference type="SUPFAM" id="SSF53850">
    <property type="entry name" value="Periplasmic binding protein-like II"/>
    <property type="match status" value="1"/>
</dbReference>
<sequence>MRKNHLILILLFVLLISFSLGVKQNVKAQSANFEETIVLGEASWPGIQAKNAIVEKILEAIGYDVERTLISMPLIYEALAGEEIDIWLGSWLPAQKSLREEYSENYEFVRTHLDEAYFISAVPEYVYEAGVKSHSDLDDYAAKFNKKIYAGVPGSGSDEVISRAIKNNIYGLGDWEKINASWPATITQVEKKIKNEDWVVFPGWEPHWMNLVIDFKYLKDPKKIWGQAESKVDTIIRTGFKEDYPNLYKFLENFTVNSEMQSSWTYQLVKKNMDAQVLAKNWIKNNLKITDSWLAGVKDKRGKRAAITLREKMTED</sequence>
<dbReference type="GO" id="GO:0022857">
    <property type="term" value="F:transmembrane transporter activity"/>
    <property type="evidence" value="ECO:0007669"/>
    <property type="project" value="InterPro"/>
</dbReference>
<reference evidence="2 3" key="1">
    <citation type="submission" date="2019-03" db="EMBL/GenBank/DDBJ databases">
        <title>Subsurface microbial communities from deep shales in Ohio and West Virginia, USA.</title>
        <authorList>
            <person name="Wrighton K."/>
        </authorList>
    </citation>
    <scope>NUCLEOTIDE SEQUENCE [LARGE SCALE GENOMIC DNA]</scope>
    <source>
        <strain evidence="2 3">MA284_T2</strain>
    </source>
</reference>
<dbReference type="Proteomes" id="UP000295064">
    <property type="component" value="Unassembled WGS sequence"/>
</dbReference>
<evidence type="ECO:0000259" key="1">
    <source>
        <dbReference type="Pfam" id="PF04069"/>
    </source>
</evidence>